<dbReference type="GO" id="GO:0034599">
    <property type="term" value="P:cellular response to oxidative stress"/>
    <property type="evidence" value="ECO:0007669"/>
    <property type="project" value="TreeGrafter"/>
</dbReference>
<organism evidence="10">
    <name type="scientific">Billgrantia gudaonensis</name>
    <dbReference type="NCBI Taxonomy" id="376427"/>
    <lineage>
        <taxon>Bacteria</taxon>
        <taxon>Pseudomonadati</taxon>
        <taxon>Pseudomonadota</taxon>
        <taxon>Gammaproteobacteria</taxon>
        <taxon>Oceanospirillales</taxon>
        <taxon>Halomonadaceae</taxon>
        <taxon>Billgrantia</taxon>
    </lineage>
</organism>
<dbReference type="Pfam" id="PF01625">
    <property type="entry name" value="PMSR"/>
    <property type="match status" value="1"/>
</dbReference>
<evidence type="ECO:0000256" key="7">
    <source>
        <dbReference type="ARBA" id="ARBA00048782"/>
    </source>
</evidence>
<evidence type="ECO:0000256" key="3">
    <source>
        <dbReference type="ARBA" id="ARBA00021129"/>
    </source>
</evidence>
<feature type="region of interest" description="Disordered" evidence="8">
    <location>
        <begin position="52"/>
        <end position="81"/>
    </location>
</feature>
<evidence type="ECO:0000259" key="9">
    <source>
        <dbReference type="Pfam" id="PF01625"/>
    </source>
</evidence>
<comment type="catalytic activity">
    <reaction evidence="7">
        <text>[thioredoxin]-disulfide + L-methionine + H2O = L-methionine (S)-S-oxide + [thioredoxin]-dithiol</text>
        <dbReference type="Rhea" id="RHEA:19993"/>
        <dbReference type="Rhea" id="RHEA-COMP:10698"/>
        <dbReference type="Rhea" id="RHEA-COMP:10700"/>
        <dbReference type="ChEBI" id="CHEBI:15377"/>
        <dbReference type="ChEBI" id="CHEBI:29950"/>
        <dbReference type="ChEBI" id="CHEBI:50058"/>
        <dbReference type="ChEBI" id="CHEBI:57844"/>
        <dbReference type="ChEBI" id="CHEBI:58772"/>
        <dbReference type="EC" id="1.8.4.11"/>
    </reaction>
</comment>
<evidence type="ECO:0000256" key="4">
    <source>
        <dbReference type="ARBA" id="ARBA00023002"/>
    </source>
</evidence>
<comment type="caution">
    <text evidence="10">The sequence shown here is derived from an EMBL/GenBank/DDBJ whole genome shotgun (WGS) entry which is preliminary data.</text>
</comment>
<comment type="similarity">
    <text evidence="1">Belongs to the MsrA Met sulfoxide reductase family.</text>
</comment>
<evidence type="ECO:0000256" key="8">
    <source>
        <dbReference type="SAM" id="MobiDB-lite"/>
    </source>
</evidence>
<dbReference type="AlphaFoldDB" id="A0A3S0VTA3"/>
<evidence type="ECO:0000256" key="6">
    <source>
        <dbReference type="ARBA" id="ARBA00047806"/>
    </source>
</evidence>
<dbReference type="GO" id="GO:0005737">
    <property type="term" value="C:cytoplasm"/>
    <property type="evidence" value="ECO:0007669"/>
    <property type="project" value="TreeGrafter"/>
</dbReference>
<comment type="catalytic activity">
    <reaction evidence="6">
        <text>L-methionyl-[protein] + [thioredoxin]-disulfide + H2O = L-methionyl-(S)-S-oxide-[protein] + [thioredoxin]-dithiol</text>
        <dbReference type="Rhea" id="RHEA:14217"/>
        <dbReference type="Rhea" id="RHEA-COMP:10698"/>
        <dbReference type="Rhea" id="RHEA-COMP:10700"/>
        <dbReference type="Rhea" id="RHEA-COMP:12313"/>
        <dbReference type="Rhea" id="RHEA-COMP:12315"/>
        <dbReference type="ChEBI" id="CHEBI:15377"/>
        <dbReference type="ChEBI" id="CHEBI:16044"/>
        <dbReference type="ChEBI" id="CHEBI:29950"/>
        <dbReference type="ChEBI" id="CHEBI:44120"/>
        <dbReference type="ChEBI" id="CHEBI:50058"/>
        <dbReference type="EC" id="1.8.4.11"/>
    </reaction>
</comment>
<name>A0A3S0VTA3_9GAMM</name>
<feature type="domain" description="Peptide methionine sulphoxide reductase MsrA" evidence="9">
    <location>
        <begin position="28"/>
        <end position="101"/>
    </location>
</feature>
<dbReference type="EMBL" id="RXHI01000001">
    <property type="protein sequence ID" value="RUA23234.1"/>
    <property type="molecule type" value="Genomic_DNA"/>
</dbReference>
<evidence type="ECO:0000313" key="10">
    <source>
        <dbReference type="EMBL" id="RUA23234.1"/>
    </source>
</evidence>
<dbReference type="GO" id="GO:0008113">
    <property type="term" value="F:peptide-methionine (S)-S-oxide reductase activity"/>
    <property type="evidence" value="ECO:0007669"/>
    <property type="project" value="UniProtKB-EC"/>
</dbReference>
<dbReference type="InterPro" id="IPR002569">
    <property type="entry name" value="Met_Sox_Rdtase_MsrA_dom"/>
</dbReference>
<proteinExistence type="inferred from homology"/>
<keyword evidence="4" id="KW-0560">Oxidoreductase</keyword>
<dbReference type="Gene3D" id="3.30.1060.10">
    <property type="entry name" value="Peptide methionine sulphoxide reductase MsrA"/>
    <property type="match status" value="1"/>
</dbReference>
<accession>A0A3S0VTA3</accession>
<evidence type="ECO:0000256" key="5">
    <source>
        <dbReference type="ARBA" id="ARBA00030643"/>
    </source>
</evidence>
<dbReference type="PANTHER" id="PTHR42799">
    <property type="entry name" value="MITOCHONDRIAL PEPTIDE METHIONINE SULFOXIDE REDUCTASE"/>
    <property type="match status" value="1"/>
</dbReference>
<protein>
    <recommendedName>
        <fullName evidence="3">Peptide methionine sulfoxide reductase MsrA</fullName>
        <ecNumber evidence="2">1.8.4.11</ecNumber>
    </recommendedName>
    <alternativeName>
        <fullName evidence="5">Peptide-methionine (S)-S-oxide reductase</fullName>
    </alternativeName>
</protein>
<evidence type="ECO:0000256" key="1">
    <source>
        <dbReference type="ARBA" id="ARBA00005591"/>
    </source>
</evidence>
<dbReference type="InterPro" id="IPR050162">
    <property type="entry name" value="MsrA_MetSO_reductase"/>
</dbReference>
<sequence>MRVVFDPPGWISPRCCGCSGKPTIPPRACGQGNDVGSQYRSAIYATSEMQRIEAERSRDVTSARWTPRQGPHHHRNHPPETFYPAEEYHQQYLHKNPQGYCGLKGTGVSCPI</sequence>
<dbReference type="EC" id="1.8.4.11" evidence="2"/>
<dbReference type="SUPFAM" id="SSF55068">
    <property type="entry name" value="Peptide methionine sulfoxide reductase"/>
    <property type="match status" value="1"/>
</dbReference>
<evidence type="ECO:0000256" key="2">
    <source>
        <dbReference type="ARBA" id="ARBA00012502"/>
    </source>
</evidence>
<dbReference type="InterPro" id="IPR036509">
    <property type="entry name" value="Met_Sox_Rdtase_MsrA_sf"/>
</dbReference>
<reference evidence="10" key="1">
    <citation type="submission" date="2018-12" db="EMBL/GenBank/DDBJ databases">
        <authorList>
            <person name="Jadhav K."/>
            <person name="Kushwaha B."/>
            <person name="Jadhav I."/>
        </authorList>
    </citation>
    <scope>NUCLEOTIDE SEQUENCE [LARGE SCALE GENOMIC DNA]</scope>
    <source>
        <strain evidence="10">SBS 10</strain>
    </source>
</reference>
<feature type="compositionally biased region" description="Basic and acidic residues" evidence="8">
    <location>
        <begin position="52"/>
        <end position="61"/>
    </location>
</feature>
<gene>
    <name evidence="10" type="ORF">DSL92_00045</name>
</gene>
<dbReference type="PANTHER" id="PTHR42799:SF2">
    <property type="entry name" value="MITOCHONDRIAL PEPTIDE METHIONINE SULFOXIDE REDUCTASE"/>
    <property type="match status" value="1"/>
</dbReference>